<evidence type="ECO:0000313" key="1">
    <source>
        <dbReference type="EMBL" id="MBC5997771.1"/>
    </source>
</evidence>
<dbReference type="InterPro" id="IPR012347">
    <property type="entry name" value="Ferritin-like"/>
</dbReference>
<dbReference type="EMBL" id="JACRWE010000007">
    <property type="protein sequence ID" value="MBC5997771.1"/>
    <property type="molecule type" value="Genomic_DNA"/>
</dbReference>
<reference evidence="1 2" key="1">
    <citation type="submission" date="2020-08" db="EMBL/GenBank/DDBJ databases">
        <authorList>
            <person name="Liu C."/>
            <person name="Sun Q."/>
        </authorList>
    </citation>
    <scope>NUCLEOTIDE SEQUENCE [LARGE SCALE GENOMIC DNA]</scope>
    <source>
        <strain evidence="1 2">NSJ-18</strain>
    </source>
</reference>
<comment type="caution">
    <text evidence="1">The sequence shown here is derived from an EMBL/GenBank/DDBJ whole genome shotgun (WGS) entry which is preliminary data.</text>
</comment>
<organism evidence="1 2">
    <name type="scientific">Romboutsia faecis</name>
    <dbReference type="NCBI Taxonomy" id="2764597"/>
    <lineage>
        <taxon>Bacteria</taxon>
        <taxon>Bacillati</taxon>
        <taxon>Bacillota</taxon>
        <taxon>Clostridia</taxon>
        <taxon>Peptostreptococcales</taxon>
        <taxon>Peptostreptococcaceae</taxon>
        <taxon>Romboutsia</taxon>
    </lineage>
</organism>
<name>A0ABR7JS98_9FIRM</name>
<evidence type="ECO:0000313" key="2">
    <source>
        <dbReference type="Proteomes" id="UP000609849"/>
    </source>
</evidence>
<proteinExistence type="predicted"/>
<gene>
    <name evidence="1" type="ORF">H8923_13485</name>
</gene>
<keyword evidence="2" id="KW-1185">Reference proteome</keyword>
<accession>A0ABR7JS98</accession>
<dbReference type="RefSeq" id="WP_153972468.1">
    <property type="nucleotide sequence ID" value="NZ_JACRWE010000007.1"/>
</dbReference>
<protein>
    <recommendedName>
        <fullName evidence="3">DUF2383 domain-containing protein</fullName>
    </recommendedName>
</protein>
<evidence type="ECO:0008006" key="3">
    <source>
        <dbReference type="Google" id="ProtNLM"/>
    </source>
</evidence>
<sequence>MPSDDTIKLLNECNAGIKMGVESINEVIDRVKNDDLRNILNKYLEDNKNLGDKTHEYLNQFHDSGKEPNPIAKTMSWFKTNIKLLQGSDVDEQIADLMTDGCNMGIKSIYRYLNKYPNANNDVKGLAKDIIKSQEKFLDDLRIFL</sequence>
<dbReference type="Gene3D" id="1.20.1260.10">
    <property type="match status" value="1"/>
</dbReference>
<dbReference type="Proteomes" id="UP000609849">
    <property type="component" value="Unassembled WGS sequence"/>
</dbReference>